<evidence type="ECO:0000256" key="1">
    <source>
        <dbReference type="SAM" id="Phobius"/>
    </source>
</evidence>
<sequence>MIPMVLGSVYDGDDLFVHLGRIEGIKDGLLSGAFLVRINPFMLNSYGLAIPLGYPETFLYIPAVLRILGLSVETSYKLFLMICIAGTYWSAYFCGKKIGKSRYCGLVTAFIYTTSSYFLANLYVRAALGEIQAFVFIPLVVYGLYDFVWEDAAKWWYLAIGFAGLMLCHSITLVIAAILCTLLCLIYIKRIFFTRTHVFTLKKIRSLFYAVGTVALTTCFFWLPFLELITAHDLAFHHSWSHIEAKDPFLISRFTIGISVVILCVSLIFLRKKIKALWFFLIGGVFSLFFTTALMPWDLLRPYLNNIQFPWRFLSMATFFLAVAIALVLHTKYHRRQVRELALIGVIAVSLLGSYMYLSTYVSDRPLLNYTPEILHSSDSPINEWLPASISQELLKQEQTVISTDLSEEIAFVRDGVRLNFLWQDEKGHTCHVPLIYYKGYTAYLTDEKGQQHELPVLRGADALIELDMGGLPSGEVTVDYTGTTLQKVSLFISGSSLAVLAICACLFCRRKRRPHRCNW</sequence>
<feature type="transmembrane region" description="Helical" evidence="1">
    <location>
        <begin position="76"/>
        <end position="93"/>
    </location>
</feature>
<dbReference type="AlphaFoldDB" id="A0A8J6IP17"/>
<feature type="transmembrane region" description="Helical" evidence="1">
    <location>
        <begin position="155"/>
        <end position="188"/>
    </location>
</feature>
<dbReference type="Proteomes" id="UP000597668">
    <property type="component" value="Unassembled WGS sequence"/>
</dbReference>
<accession>A0A8J6IP17</accession>
<proteinExistence type="predicted"/>
<evidence type="ECO:0008006" key="4">
    <source>
        <dbReference type="Google" id="ProtNLM"/>
    </source>
</evidence>
<feature type="transmembrane region" description="Helical" evidence="1">
    <location>
        <begin position="489"/>
        <end position="509"/>
    </location>
</feature>
<evidence type="ECO:0000313" key="2">
    <source>
        <dbReference type="EMBL" id="MBC3516387.1"/>
    </source>
</evidence>
<keyword evidence="1" id="KW-1133">Transmembrane helix</keyword>
<keyword evidence="1" id="KW-0812">Transmembrane</keyword>
<feature type="transmembrane region" description="Helical" evidence="1">
    <location>
        <begin position="277"/>
        <end position="297"/>
    </location>
</feature>
<feature type="transmembrane region" description="Helical" evidence="1">
    <location>
        <begin position="249"/>
        <end position="270"/>
    </location>
</feature>
<name>A0A8J6IP17_9FIRM</name>
<gene>
    <name evidence="2" type="ORF">H8K20_08255</name>
</gene>
<feature type="transmembrane region" description="Helical" evidence="1">
    <location>
        <begin position="208"/>
        <end position="229"/>
    </location>
</feature>
<dbReference type="EMBL" id="JACOGI010000001">
    <property type="protein sequence ID" value="MBC3516387.1"/>
    <property type="molecule type" value="Genomic_DNA"/>
</dbReference>
<protein>
    <recommendedName>
        <fullName evidence="4">Membrane protein 6-pyruvoyl-tetrahydropterin synthase-related domain-containing protein</fullName>
    </recommendedName>
</protein>
<evidence type="ECO:0000313" key="3">
    <source>
        <dbReference type="Proteomes" id="UP000597668"/>
    </source>
</evidence>
<feature type="transmembrane region" description="Helical" evidence="1">
    <location>
        <begin position="131"/>
        <end position="149"/>
    </location>
</feature>
<organism evidence="2 3">
    <name type="scientific">Neobittarella massiliensis</name>
    <name type="common">ex Bilen et al. 2018</name>
    <dbReference type="NCBI Taxonomy" id="2041842"/>
    <lineage>
        <taxon>Bacteria</taxon>
        <taxon>Bacillati</taxon>
        <taxon>Bacillota</taxon>
        <taxon>Clostridia</taxon>
        <taxon>Eubacteriales</taxon>
        <taxon>Oscillospiraceae</taxon>
        <taxon>Neobittarella (ex Bilen et al. 2018)</taxon>
    </lineage>
</organism>
<reference evidence="2" key="1">
    <citation type="submission" date="2020-08" db="EMBL/GenBank/DDBJ databases">
        <authorList>
            <person name="Liu C."/>
            <person name="Sun Q."/>
        </authorList>
    </citation>
    <scope>NUCLEOTIDE SEQUENCE</scope>
    <source>
        <strain evidence="2">NSJ-65</strain>
    </source>
</reference>
<keyword evidence="1" id="KW-0472">Membrane</keyword>
<comment type="caution">
    <text evidence="2">The sequence shown here is derived from an EMBL/GenBank/DDBJ whole genome shotgun (WGS) entry which is preliminary data.</text>
</comment>
<feature type="transmembrane region" description="Helical" evidence="1">
    <location>
        <begin position="309"/>
        <end position="329"/>
    </location>
</feature>
<keyword evidence="3" id="KW-1185">Reference proteome</keyword>
<feature type="transmembrane region" description="Helical" evidence="1">
    <location>
        <begin position="341"/>
        <end position="358"/>
    </location>
</feature>